<accession>W9WNX4</accession>
<dbReference type="HOGENOM" id="CLU_801689_0_0_1"/>
<protein>
    <recommendedName>
        <fullName evidence="1">Heterokaryon incompatibility domain-containing protein</fullName>
    </recommendedName>
</protein>
<feature type="domain" description="Heterokaryon incompatibility" evidence="1">
    <location>
        <begin position="220"/>
        <end position="324"/>
    </location>
</feature>
<dbReference type="EMBL" id="AMGX01000011">
    <property type="protein sequence ID" value="EXJ69603.1"/>
    <property type="molecule type" value="Genomic_DNA"/>
</dbReference>
<keyword evidence="3" id="KW-1185">Reference proteome</keyword>
<dbReference type="AlphaFoldDB" id="W9WNX4"/>
<evidence type="ECO:0000313" key="3">
    <source>
        <dbReference type="Proteomes" id="UP000019471"/>
    </source>
</evidence>
<reference evidence="2 3" key="1">
    <citation type="submission" date="2013-03" db="EMBL/GenBank/DDBJ databases">
        <title>The Genome Sequence of Cladophialophora psammophila CBS 110553.</title>
        <authorList>
            <consortium name="The Broad Institute Genomics Platform"/>
            <person name="Cuomo C."/>
            <person name="de Hoog S."/>
            <person name="Gorbushina A."/>
            <person name="Walker B."/>
            <person name="Young S.K."/>
            <person name="Zeng Q."/>
            <person name="Gargeya S."/>
            <person name="Fitzgerald M."/>
            <person name="Haas B."/>
            <person name="Abouelleil A."/>
            <person name="Allen A.W."/>
            <person name="Alvarado L."/>
            <person name="Arachchi H.M."/>
            <person name="Berlin A.M."/>
            <person name="Chapman S.B."/>
            <person name="Gainer-Dewar J."/>
            <person name="Goldberg J."/>
            <person name="Griggs A."/>
            <person name="Gujja S."/>
            <person name="Hansen M."/>
            <person name="Howarth C."/>
            <person name="Imamovic A."/>
            <person name="Ireland A."/>
            <person name="Larimer J."/>
            <person name="McCowan C."/>
            <person name="Murphy C."/>
            <person name="Pearson M."/>
            <person name="Poon T.W."/>
            <person name="Priest M."/>
            <person name="Roberts A."/>
            <person name="Saif S."/>
            <person name="Shea T."/>
            <person name="Sisk P."/>
            <person name="Sykes S."/>
            <person name="Wortman J."/>
            <person name="Nusbaum C."/>
            <person name="Birren B."/>
        </authorList>
    </citation>
    <scope>NUCLEOTIDE SEQUENCE [LARGE SCALE GENOMIC DNA]</scope>
    <source>
        <strain evidence="2 3">CBS 110553</strain>
    </source>
</reference>
<dbReference type="RefSeq" id="XP_007746418.1">
    <property type="nucleotide sequence ID" value="XM_007748228.1"/>
</dbReference>
<dbReference type="GeneID" id="19192345"/>
<evidence type="ECO:0000259" key="1">
    <source>
        <dbReference type="Pfam" id="PF06985"/>
    </source>
</evidence>
<dbReference type="STRING" id="1182543.W9WNX4"/>
<sequence>MSWLYAPLATACFDLCRIFNSPNVGSPTYVDPDPQYFWYDNYHGWCFRHSDNIFKIQIAASAGCGLCTLLFDAFERKESKAAQEAGDLPIILAGGRTIKDERDDPLQFSTYIEPKLRSFFMSPDQGLIRLCDLDISIDNASGDVPTDLPFEPFSKLHRHSNDPGCVTLASLWLSSCLENHDCPTPNLTGLSLLTRFLHVGNASRNPHLVEFPSGASLQPWVALSYRWGEKEPLLKLKKETEGSLKAGVDIGTLDATIRDAIIISGGLGIQYLWIDSLCIFQDQKSDWLEQSSQMSYIYGQWTVTIASVDTNDASESFLRPRETEFVGISWKANPNQGASEEYRNPP</sequence>
<dbReference type="Proteomes" id="UP000019471">
    <property type="component" value="Unassembled WGS sequence"/>
</dbReference>
<dbReference type="Pfam" id="PF06985">
    <property type="entry name" value="HET"/>
    <property type="match status" value="1"/>
</dbReference>
<dbReference type="OrthoDB" id="4155840at2759"/>
<dbReference type="PANTHER" id="PTHR33112">
    <property type="entry name" value="DOMAIN PROTEIN, PUTATIVE-RELATED"/>
    <property type="match status" value="1"/>
</dbReference>
<dbReference type="InterPro" id="IPR010730">
    <property type="entry name" value="HET"/>
</dbReference>
<organism evidence="2 3">
    <name type="scientific">Cladophialophora psammophila CBS 110553</name>
    <dbReference type="NCBI Taxonomy" id="1182543"/>
    <lineage>
        <taxon>Eukaryota</taxon>
        <taxon>Fungi</taxon>
        <taxon>Dikarya</taxon>
        <taxon>Ascomycota</taxon>
        <taxon>Pezizomycotina</taxon>
        <taxon>Eurotiomycetes</taxon>
        <taxon>Chaetothyriomycetidae</taxon>
        <taxon>Chaetothyriales</taxon>
        <taxon>Herpotrichiellaceae</taxon>
        <taxon>Cladophialophora</taxon>
    </lineage>
</organism>
<name>W9WNX4_9EURO</name>
<comment type="caution">
    <text evidence="2">The sequence shown here is derived from an EMBL/GenBank/DDBJ whole genome shotgun (WGS) entry which is preliminary data.</text>
</comment>
<proteinExistence type="predicted"/>
<gene>
    <name evidence="2" type="ORF">A1O5_07639</name>
</gene>
<evidence type="ECO:0000313" key="2">
    <source>
        <dbReference type="EMBL" id="EXJ69603.1"/>
    </source>
</evidence>
<dbReference type="PANTHER" id="PTHR33112:SF8">
    <property type="entry name" value="HETEROKARYON INCOMPATIBILITY DOMAIN-CONTAINING PROTEIN"/>
    <property type="match status" value="1"/>
</dbReference>